<dbReference type="SUPFAM" id="SSF56712">
    <property type="entry name" value="Prokaryotic type I DNA topoisomerase"/>
    <property type="match status" value="1"/>
</dbReference>
<feature type="region of interest" description="Disordered" evidence="1">
    <location>
        <begin position="1"/>
        <end position="24"/>
    </location>
</feature>
<evidence type="ECO:0000313" key="2">
    <source>
        <dbReference type="EMBL" id="KPW26237.1"/>
    </source>
</evidence>
<evidence type="ECO:0000313" key="3">
    <source>
        <dbReference type="Proteomes" id="UP000050297"/>
    </source>
</evidence>
<evidence type="ECO:0000256" key="1">
    <source>
        <dbReference type="SAM" id="MobiDB-lite"/>
    </source>
</evidence>
<accession>A0A0P9HSP9</accession>
<dbReference type="GO" id="GO:0016853">
    <property type="term" value="F:isomerase activity"/>
    <property type="evidence" value="ECO:0007669"/>
    <property type="project" value="UniProtKB-KW"/>
</dbReference>
<organism evidence="2 3">
    <name type="scientific">Pseudomonas syringae pv. aceris</name>
    <dbReference type="NCBI Taxonomy" id="199198"/>
    <lineage>
        <taxon>Bacteria</taxon>
        <taxon>Pseudomonadati</taxon>
        <taxon>Pseudomonadota</taxon>
        <taxon>Gammaproteobacteria</taxon>
        <taxon>Pseudomonadales</taxon>
        <taxon>Pseudomonadaceae</taxon>
        <taxon>Pseudomonas</taxon>
        <taxon>Pseudomonas syringae</taxon>
    </lineage>
</organism>
<dbReference type="Proteomes" id="UP000050297">
    <property type="component" value="Unassembled WGS sequence"/>
</dbReference>
<comment type="caution">
    <text evidence="2">The sequence shown here is derived from an EMBL/GenBank/DDBJ whole genome shotgun (WGS) entry which is preliminary data.</text>
</comment>
<dbReference type="Gene3D" id="3.40.50.140">
    <property type="match status" value="1"/>
</dbReference>
<name>A0A0P9HSP9_PSESX</name>
<reference evidence="2 3" key="1">
    <citation type="submission" date="2015-09" db="EMBL/GenBank/DDBJ databases">
        <title>Genome announcement of multiple Pseudomonas syringae strains.</title>
        <authorList>
            <person name="Thakur S."/>
            <person name="Wang P.W."/>
            <person name="Gong Y."/>
            <person name="Weir B.S."/>
            <person name="Guttman D.S."/>
        </authorList>
    </citation>
    <scope>NUCLEOTIDE SEQUENCE [LARGE SCALE GENOMIC DNA]</scope>
    <source>
        <strain evidence="2 3">ICMP2802</strain>
    </source>
</reference>
<keyword evidence="2" id="KW-0413">Isomerase</keyword>
<dbReference type="PATRIC" id="fig|199198.5.peg.1654"/>
<dbReference type="InterPro" id="IPR023405">
    <property type="entry name" value="Topo_IA_core_domain"/>
</dbReference>
<dbReference type="EMBL" id="LJPM01000055">
    <property type="protein sequence ID" value="KPW26237.1"/>
    <property type="molecule type" value="Genomic_DNA"/>
</dbReference>
<dbReference type="AlphaFoldDB" id="A0A0P9HSP9"/>
<protein>
    <submittedName>
        <fullName evidence="2">DNA topoisomerase III</fullName>
    </submittedName>
</protein>
<gene>
    <name evidence="2" type="ORF">ALO91_102236</name>
</gene>
<sequence length="163" mass="17307">MHAASAHVPARAIGAASAPSRHPSTCYESHLRCSAGRRETCPSLVPESVGGSILMNGRYLCACICARGKDIAAVLGAKTRGDGCIKGNGVAVSWGGGRTPTENSSSRCLWRAPEKLELDILTILPAEWKVLVKPKTADQFKIVKQLLKQATELVIATDADRGR</sequence>
<proteinExistence type="predicted"/>